<proteinExistence type="predicted"/>
<evidence type="ECO:0000313" key="4">
    <source>
        <dbReference type="Proteomes" id="UP000008237"/>
    </source>
</evidence>
<organism evidence="4">
    <name type="scientific">Harpegnathos saltator</name>
    <name type="common">Jerdon's jumping ant</name>
    <dbReference type="NCBI Taxonomy" id="610380"/>
    <lineage>
        <taxon>Eukaryota</taxon>
        <taxon>Metazoa</taxon>
        <taxon>Ecdysozoa</taxon>
        <taxon>Arthropoda</taxon>
        <taxon>Hexapoda</taxon>
        <taxon>Insecta</taxon>
        <taxon>Pterygota</taxon>
        <taxon>Neoptera</taxon>
        <taxon>Endopterygota</taxon>
        <taxon>Hymenoptera</taxon>
        <taxon>Apocrita</taxon>
        <taxon>Aculeata</taxon>
        <taxon>Formicoidea</taxon>
        <taxon>Formicidae</taxon>
        <taxon>Ponerinae</taxon>
        <taxon>Ponerini</taxon>
        <taxon>Harpegnathos</taxon>
    </lineage>
</organism>
<feature type="region of interest" description="Disordered" evidence="1">
    <location>
        <begin position="141"/>
        <end position="162"/>
    </location>
</feature>
<dbReference type="OMA" id="FWHISEN"/>
<name>E2BYS6_HARSA</name>
<dbReference type="Pfam" id="PF02992">
    <property type="entry name" value="Transposase_21"/>
    <property type="match status" value="1"/>
</dbReference>
<dbReference type="AlphaFoldDB" id="E2BYS6"/>
<feature type="non-terminal residue" evidence="3">
    <location>
        <position position="1"/>
    </location>
</feature>
<feature type="transmembrane region" description="Helical" evidence="2">
    <location>
        <begin position="175"/>
        <end position="197"/>
    </location>
</feature>
<keyword evidence="2" id="KW-0812">Transmembrane</keyword>
<dbReference type="InParanoid" id="E2BYS6"/>
<dbReference type="OrthoDB" id="6509516at2759"/>
<keyword evidence="2" id="KW-1133">Transmembrane helix</keyword>
<evidence type="ECO:0000256" key="2">
    <source>
        <dbReference type="SAM" id="Phobius"/>
    </source>
</evidence>
<feature type="compositionally biased region" description="Basic and acidic residues" evidence="1">
    <location>
        <begin position="141"/>
        <end position="158"/>
    </location>
</feature>
<dbReference type="PANTHER" id="PTHR46579">
    <property type="entry name" value="F5/8 TYPE C DOMAIN-CONTAINING PROTEIN-RELATED"/>
    <property type="match status" value="1"/>
</dbReference>
<dbReference type="PANTHER" id="PTHR46579:SF1">
    <property type="entry name" value="F5_8 TYPE C DOMAIN-CONTAINING PROTEIN"/>
    <property type="match status" value="1"/>
</dbReference>
<dbReference type="InterPro" id="IPR004242">
    <property type="entry name" value="Transposase_21"/>
</dbReference>
<reference evidence="3 4" key="1">
    <citation type="journal article" date="2010" name="Science">
        <title>Genomic comparison of the ants Camponotus floridanus and Harpegnathos saltator.</title>
        <authorList>
            <person name="Bonasio R."/>
            <person name="Zhang G."/>
            <person name="Ye C."/>
            <person name="Mutti N.S."/>
            <person name="Fang X."/>
            <person name="Qin N."/>
            <person name="Donahue G."/>
            <person name="Yang P."/>
            <person name="Li Q."/>
            <person name="Li C."/>
            <person name="Zhang P."/>
            <person name="Huang Z."/>
            <person name="Berger S.L."/>
            <person name="Reinberg D."/>
            <person name="Wang J."/>
            <person name="Liebig J."/>
        </authorList>
    </citation>
    <scope>NUCLEOTIDE SEQUENCE [LARGE SCALE GENOMIC DNA]</scope>
    <source>
        <strain evidence="3 4">R22 G/1</strain>
    </source>
</reference>
<sequence>FSFSFCTDGVSTGKSTGKSLWPIYITINELPFKERSRYMLLAGLYVGPKDPNQMVFLQPFVKEANTLSVEGFSWIYKGEKIVSKVILLCAVTDSVARCQLLNMQSFHAFYSCTFCYEKQQNTGPRCFNVLSEKADERTAESTYQDARRAYEKKDEPRTDKRHYKGVKGPSILMNLLYFDLISGFVVDYMHAILLGMVKSHMEY</sequence>
<feature type="non-terminal residue" evidence="3">
    <location>
        <position position="203"/>
    </location>
</feature>
<keyword evidence="4" id="KW-1185">Reference proteome</keyword>
<dbReference type="EMBL" id="GL451507">
    <property type="protein sequence ID" value="EFN79153.1"/>
    <property type="molecule type" value="Genomic_DNA"/>
</dbReference>
<protein>
    <submittedName>
        <fullName evidence="3">Uncharacterized protein</fullName>
    </submittedName>
</protein>
<keyword evidence="2" id="KW-0472">Membrane</keyword>
<accession>E2BYS6</accession>
<dbReference type="Proteomes" id="UP000008237">
    <property type="component" value="Unassembled WGS sequence"/>
</dbReference>
<dbReference type="STRING" id="610380.E2BYS6"/>
<evidence type="ECO:0000313" key="3">
    <source>
        <dbReference type="EMBL" id="EFN79153.1"/>
    </source>
</evidence>
<evidence type="ECO:0000256" key="1">
    <source>
        <dbReference type="SAM" id="MobiDB-lite"/>
    </source>
</evidence>
<gene>
    <name evidence="3" type="ORF">EAI_17160</name>
</gene>